<dbReference type="AlphaFoldDB" id="A0A223D2Q4"/>
<keyword evidence="1" id="KW-0472">Membrane</keyword>
<keyword evidence="1" id="KW-1133">Transmembrane helix</keyword>
<feature type="transmembrane region" description="Helical" evidence="1">
    <location>
        <begin position="12"/>
        <end position="28"/>
    </location>
</feature>
<name>A0A223D2Q4_9BACL</name>
<protein>
    <submittedName>
        <fullName evidence="2">Uncharacterized protein</fullName>
    </submittedName>
</protein>
<dbReference type="Proteomes" id="UP000214688">
    <property type="component" value="Chromosome"/>
</dbReference>
<dbReference type="EMBL" id="CP022657">
    <property type="protein sequence ID" value="ASS75928.1"/>
    <property type="molecule type" value="Genomic_DNA"/>
</dbReference>
<evidence type="ECO:0000256" key="1">
    <source>
        <dbReference type="SAM" id="Phobius"/>
    </source>
</evidence>
<keyword evidence="3" id="KW-1185">Reference proteome</keyword>
<accession>A0A223D2Q4</accession>
<evidence type="ECO:0000313" key="2">
    <source>
        <dbReference type="EMBL" id="ASS75928.1"/>
    </source>
</evidence>
<sequence length="143" mass="16376">MKRHVLTKTRITLLVVSIVLILIGSWIYQQQNNTTIAVYQPLQTDGSNIDTSLPKPLLSRMPIQKIQSNAKLGMTEQEVEALFGTEHTETEPKPNTNQVWRYEFDQSYQLYIEWVAPNVSGKIEFSFQNQNGDVVRQTLVPTP</sequence>
<proteinExistence type="predicted"/>
<dbReference type="KEGG" id="tab:CIG75_13825"/>
<keyword evidence="1" id="KW-0812">Transmembrane</keyword>
<reference evidence="2 3" key="1">
    <citation type="journal article" date="2015" name="Int. J. Syst. Evol. Microbiol.">
        <title>Tumebacillus algifaecis sp. nov., isolated from decomposing algal scum.</title>
        <authorList>
            <person name="Wu Y.F."/>
            <person name="Zhang B."/>
            <person name="Xing P."/>
            <person name="Wu Q.L."/>
            <person name="Liu S.J."/>
        </authorList>
    </citation>
    <scope>NUCLEOTIDE SEQUENCE [LARGE SCALE GENOMIC DNA]</scope>
    <source>
        <strain evidence="2 3">THMBR28</strain>
    </source>
</reference>
<evidence type="ECO:0000313" key="3">
    <source>
        <dbReference type="Proteomes" id="UP000214688"/>
    </source>
</evidence>
<gene>
    <name evidence="2" type="ORF">CIG75_13825</name>
</gene>
<organism evidence="2 3">
    <name type="scientific">Tumebacillus algifaecis</name>
    <dbReference type="NCBI Taxonomy" id="1214604"/>
    <lineage>
        <taxon>Bacteria</taxon>
        <taxon>Bacillati</taxon>
        <taxon>Bacillota</taxon>
        <taxon>Bacilli</taxon>
        <taxon>Bacillales</taxon>
        <taxon>Alicyclobacillaceae</taxon>
        <taxon>Tumebacillus</taxon>
    </lineage>
</organism>